<dbReference type="EMBL" id="JABEZY010000010">
    <property type="protein sequence ID" value="MBA0747881.1"/>
    <property type="molecule type" value="Genomic_DNA"/>
</dbReference>
<name>A0A7J9CHF2_GOSGO</name>
<gene>
    <name evidence="1" type="ORF">Gogos_004757</name>
</gene>
<organism evidence="1 2">
    <name type="scientific">Gossypium gossypioides</name>
    <name type="common">Mexican cotton</name>
    <name type="synonym">Selera gossypioides</name>
    <dbReference type="NCBI Taxonomy" id="34282"/>
    <lineage>
        <taxon>Eukaryota</taxon>
        <taxon>Viridiplantae</taxon>
        <taxon>Streptophyta</taxon>
        <taxon>Embryophyta</taxon>
        <taxon>Tracheophyta</taxon>
        <taxon>Spermatophyta</taxon>
        <taxon>Magnoliopsida</taxon>
        <taxon>eudicotyledons</taxon>
        <taxon>Gunneridae</taxon>
        <taxon>Pentapetalae</taxon>
        <taxon>rosids</taxon>
        <taxon>malvids</taxon>
        <taxon>Malvales</taxon>
        <taxon>Malvaceae</taxon>
        <taxon>Malvoideae</taxon>
        <taxon>Gossypium</taxon>
    </lineage>
</organism>
<keyword evidence="2" id="KW-1185">Reference proteome</keyword>
<comment type="caution">
    <text evidence="1">The sequence shown here is derived from an EMBL/GenBank/DDBJ whole genome shotgun (WGS) entry which is preliminary data.</text>
</comment>
<reference evidence="1 2" key="1">
    <citation type="journal article" date="2019" name="Genome Biol. Evol.">
        <title>Insights into the evolution of the New World diploid cottons (Gossypium, subgenus Houzingenia) based on genome sequencing.</title>
        <authorList>
            <person name="Grover C.E."/>
            <person name="Arick M.A. 2nd"/>
            <person name="Thrash A."/>
            <person name="Conover J.L."/>
            <person name="Sanders W.S."/>
            <person name="Peterson D.G."/>
            <person name="Frelichowski J.E."/>
            <person name="Scheffler J.A."/>
            <person name="Scheffler B.E."/>
            <person name="Wendel J.F."/>
        </authorList>
    </citation>
    <scope>NUCLEOTIDE SEQUENCE [LARGE SCALE GENOMIC DNA]</scope>
    <source>
        <strain evidence="1">5</strain>
        <tissue evidence="1">Leaf</tissue>
    </source>
</reference>
<evidence type="ECO:0000313" key="2">
    <source>
        <dbReference type="Proteomes" id="UP000593579"/>
    </source>
</evidence>
<dbReference type="Proteomes" id="UP000593579">
    <property type="component" value="Unassembled WGS sequence"/>
</dbReference>
<evidence type="ECO:0000313" key="1">
    <source>
        <dbReference type="EMBL" id="MBA0747881.1"/>
    </source>
</evidence>
<proteinExistence type="predicted"/>
<sequence length="113" mass="12932">YSHSGGCEVTVGVTRGRIGSHRSIQSASWGIVYYELLGAVPEMITKVRIEIAWLRNNFAELTKDSTEKRRVQYTRAYILHIIRGILMLDKSQNLVHLRCLLKLVDFRQASKLS</sequence>
<accession>A0A7J9CHF2</accession>
<feature type="non-terminal residue" evidence="1">
    <location>
        <position position="1"/>
    </location>
</feature>
<dbReference type="AlphaFoldDB" id="A0A7J9CHF2"/>
<protein>
    <submittedName>
        <fullName evidence="1">Uncharacterized protein</fullName>
    </submittedName>
</protein>
<dbReference type="OrthoDB" id="977396at2759"/>